<evidence type="ECO:0000313" key="4">
    <source>
        <dbReference type="Proteomes" id="UP001239994"/>
    </source>
</evidence>
<organism evidence="3 4">
    <name type="scientific">Electrophorus voltai</name>
    <dbReference type="NCBI Taxonomy" id="2609070"/>
    <lineage>
        <taxon>Eukaryota</taxon>
        <taxon>Metazoa</taxon>
        <taxon>Chordata</taxon>
        <taxon>Craniata</taxon>
        <taxon>Vertebrata</taxon>
        <taxon>Euteleostomi</taxon>
        <taxon>Actinopterygii</taxon>
        <taxon>Neopterygii</taxon>
        <taxon>Teleostei</taxon>
        <taxon>Ostariophysi</taxon>
        <taxon>Gymnotiformes</taxon>
        <taxon>Gymnotoidei</taxon>
        <taxon>Gymnotidae</taxon>
        <taxon>Electrophorus</taxon>
    </lineage>
</organism>
<keyword evidence="2" id="KW-0472">Membrane</keyword>
<keyword evidence="2" id="KW-1133">Transmembrane helix</keyword>
<feature type="compositionally biased region" description="Basic residues" evidence="1">
    <location>
        <begin position="245"/>
        <end position="254"/>
    </location>
</feature>
<feature type="region of interest" description="Disordered" evidence="1">
    <location>
        <begin position="150"/>
        <end position="171"/>
    </location>
</feature>
<evidence type="ECO:0000256" key="1">
    <source>
        <dbReference type="SAM" id="MobiDB-lite"/>
    </source>
</evidence>
<feature type="transmembrane region" description="Helical" evidence="2">
    <location>
        <begin position="203"/>
        <end position="224"/>
    </location>
</feature>
<keyword evidence="2" id="KW-0812">Transmembrane</keyword>
<protein>
    <submittedName>
        <fullName evidence="3">Uncharacterized protein</fullName>
    </submittedName>
</protein>
<dbReference type="Proteomes" id="UP001239994">
    <property type="component" value="Unassembled WGS sequence"/>
</dbReference>
<evidence type="ECO:0000313" key="3">
    <source>
        <dbReference type="EMBL" id="KAK1803367.1"/>
    </source>
</evidence>
<sequence>MTQRTKDDCADEVPTPDLSWEVVGAMHSRGSRGRAQLSPSVNEFGPSRKRGGLRNIALRMSEDVGVHQLQRLVELLTVHECEVLLLTISRPEENVFKQLDRLSAENNQLGLPPRTRRSLELGKNINQDKVLSLYRHVDAYDKFVNDAASRLTRSPPEEDRHTETAQRSARKVRGLARNDLDLVVKRHPVAPYERRVLDGAWPLLYGLLLGVGGAFVVGVLILLVTTHVSQRDRREPPLLYTRAKAGSRRHRRRNASSAEMVPSQPRDPRRLAEFVQV</sequence>
<reference evidence="3" key="1">
    <citation type="submission" date="2023-03" db="EMBL/GenBank/DDBJ databases">
        <title>Electrophorus voltai genome.</title>
        <authorList>
            <person name="Bian C."/>
        </authorList>
    </citation>
    <scope>NUCLEOTIDE SEQUENCE</scope>
    <source>
        <strain evidence="3">CB-2022</strain>
        <tissue evidence="3">Muscle</tissue>
    </source>
</reference>
<feature type="region of interest" description="Disordered" evidence="1">
    <location>
        <begin position="29"/>
        <end position="48"/>
    </location>
</feature>
<dbReference type="EMBL" id="JAROKS010000005">
    <property type="protein sequence ID" value="KAK1803367.1"/>
    <property type="molecule type" value="Genomic_DNA"/>
</dbReference>
<feature type="region of interest" description="Disordered" evidence="1">
    <location>
        <begin position="242"/>
        <end position="268"/>
    </location>
</feature>
<gene>
    <name evidence="3" type="ORF">P4O66_004032</name>
</gene>
<comment type="caution">
    <text evidence="3">The sequence shown here is derived from an EMBL/GenBank/DDBJ whole genome shotgun (WGS) entry which is preliminary data.</text>
</comment>
<keyword evidence="4" id="KW-1185">Reference proteome</keyword>
<feature type="compositionally biased region" description="Basic and acidic residues" evidence="1">
    <location>
        <begin position="155"/>
        <end position="164"/>
    </location>
</feature>
<accession>A0AAD8ZQ24</accession>
<evidence type="ECO:0000256" key="2">
    <source>
        <dbReference type="SAM" id="Phobius"/>
    </source>
</evidence>
<dbReference type="AlphaFoldDB" id="A0AAD8ZQ24"/>
<name>A0AAD8ZQ24_9TELE</name>
<proteinExistence type="predicted"/>